<keyword evidence="6 13" id="KW-0418">Kinase</keyword>
<dbReference type="OrthoDB" id="1732493at2759"/>
<dbReference type="Proteomes" id="UP000030680">
    <property type="component" value="Unassembled WGS sequence"/>
</dbReference>
<dbReference type="PROSITE" id="PS00108">
    <property type="entry name" value="PROTEIN_KINASE_ST"/>
    <property type="match status" value="1"/>
</dbReference>
<evidence type="ECO:0000256" key="5">
    <source>
        <dbReference type="ARBA" id="ARBA00022741"/>
    </source>
</evidence>
<dbReference type="FunFam" id="3.30.200.20:FF:000124">
    <property type="entry name" value="Cyclin-dependent kinase 4"/>
    <property type="match status" value="1"/>
</dbReference>
<dbReference type="STRING" id="130081.M2Y4Z2"/>
<dbReference type="InterPro" id="IPR017441">
    <property type="entry name" value="Protein_kinase_ATP_BS"/>
</dbReference>
<comment type="catalytic activity">
    <reaction evidence="8">
        <text>L-threonyl-[protein] + ATP = O-phospho-L-threonyl-[protein] + ADP + H(+)</text>
        <dbReference type="Rhea" id="RHEA:46608"/>
        <dbReference type="Rhea" id="RHEA-COMP:11060"/>
        <dbReference type="Rhea" id="RHEA-COMP:11605"/>
        <dbReference type="ChEBI" id="CHEBI:15378"/>
        <dbReference type="ChEBI" id="CHEBI:30013"/>
        <dbReference type="ChEBI" id="CHEBI:30616"/>
        <dbReference type="ChEBI" id="CHEBI:61977"/>
        <dbReference type="ChEBI" id="CHEBI:456216"/>
        <dbReference type="EC" id="2.7.11.22"/>
    </reaction>
</comment>
<dbReference type="Pfam" id="PF00069">
    <property type="entry name" value="Pkinase"/>
    <property type="match status" value="1"/>
</dbReference>
<dbReference type="PANTHER" id="PTHR24056">
    <property type="entry name" value="CELL DIVISION PROTEIN KINASE"/>
    <property type="match status" value="1"/>
</dbReference>
<evidence type="ECO:0000256" key="6">
    <source>
        <dbReference type="ARBA" id="ARBA00022777"/>
    </source>
</evidence>
<dbReference type="GO" id="GO:0007346">
    <property type="term" value="P:regulation of mitotic cell cycle"/>
    <property type="evidence" value="ECO:0007669"/>
    <property type="project" value="TreeGrafter"/>
</dbReference>
<organism evidence="13 14">
    <name type="scientific">Galdieria sulphuraria</name>
    <name type="common">Red alga</name>
    <dbReference type="NCBI Taxonomy" id="130081"/>
    <lineage>
        <taxon>Eukaryota</taxon>
        <taxon>Rhodophyta</taxon>
        <taxon>Bangiophyceae</taxon>
        <taxon>Galdieriales</taxon>
        <taxon>Galdieriaceae</taxon>
        <taxon>Galdieria</taxon>
    </lineage>
</organism>
<evidence type="ECO:0000256" key="8">
    <source>
        <dbReference type="ARBA" id="ARBA00047811"/>
    </source>
</evidence>
<evidence type="ECO:0000256" key="11">
    <source>
        <dbReference type="RuleBase" id="RU000304"/>
    </source>
</evidence>
<dbReference type="EC" id="2.7.11.22" evidence="2"/>
<dbReference type="GO" id="GO:0005634">
    <property type="term" value="C:nucleus"/>
    <property type="evidence" value="ECO:0007669"/>
    <property type="project" value="TreeGrafter"/>
</dbReference>
<dbReference type="Gene3D" id="3.30.200.20">
    <property type="entry name" value="Phosphorylase Kinase, domain 1"/>
    <property type="match status" value="1"/>
</dbReference>
<feature type="domain" description="Protein kinase" evidence="12">
    <location>
        <begin position="11"/>
        <end position="331"/>
    </location>
</feature>
<dbReference type="RefSeq" id="XP_005707439.1">
    <property type="nucleotide sequence ID" value="XM_005707382.1"/>
</dbReference>
<evidence type="ECO:0000256" key="3">
    <source>
        <dbReference type="ARBA" id="ARBA00022527"/>
    </source>
</evidence>
<dbReference type="OMA" id="TEPGHAM"/>
<keyword evidence="4" id="KW-0808">Transferase</keyword>
<evidence type="ECO:0000256" key="10">
    <source>
        <dbReference type="PROSITE-ProRule" id="PRU10141"/>
    </source>
</evidence>
<feature type="binding site" evidence="10">
    <location>
        <position position="40"/>
    </location>
    <ligand>
        <name>ATP</name>
        <dbReference type="ChEBI" id="CHEBI:30616"/>
    </ligand>
</feature>
<dbReference type="PROSITE" id="PS00107">
    <property type="entry name" value="PROTEIN_KINASE_ATP"/>
    <property type="match status" value="1"/>
</dbReference>
<proteinExistence type="inferred from homology"/>
<keyword evidence="5 10" id="KW-0547">Nucleotide-binding</keyword>
<dbReference type="eggNOG" id="KOG0663">
    <property type="taxonomic scope" value="Eukaryota"/>
</dbReference>
<evidence type="ECO:0000256" key="2">
    <source>
        <dbReference type="ARBA" id="ARBA00012425"/>
    </source>
</evidence>
<sequence>MFPSSRSVSNYEKLGRIGAGTYGTVYRAKEMETGDTVAIKQIKLQNEKEGFPITALREIRVLQQLRHPRIVELCVCFYNFQLLSSKLATFLLYSREVVTTSDASCVFLVFEHCDIDMGVVLDSIYLRSMKLQLCQVKSILYQILEGLVYLHDNWIIHRDLKMSNILYNKDGQVKIADFGLTREYASPLRPFTPKVVTLWYRAPELLLASSSVRKENAQTMKIRYSTSVDMWAAGCLFGELLLGKPLFPGRNELDQLVQIFQLLGTPNNQIWEGSEELLENLRISFSCQPYSLLKGRFPQLSELGLDLLDGLLCFDPKKRYSALKAHCHPFFDEEPKAVSLQLGNLIT</sequence>
<dbReference type="GeneID" id="17089615"/>
<dbReference type="FunFam" id="1.10.510.10:FF:000624">
    <property type="entry name" value="Mitogen-activated protein kinase"/>
    <property type="match status" value="1"/>
</dbReference>
<protein>
    <recommendedName>
        <fullName evidence="2">cyclin-dependent kinase</fullName>
        <ecNumber evidence="2">2.7.11.22</ecNumber>
    </recommendedName>
</protein>
<comment type="similarity">
    <text evidence="1">Belongs to the protein kinase superfamily. CMGC Ser/Thr protein kinase family. CDC2/CDKX subfamily.</text>
</comment>
<dbReference type="InterPro" id="IPR008271">
    <property type="entry name" value="Ser/Thr_kinase_AS"/>
</dbReference>
<dbReference type="SUPFAM" id="SSF56112">
    <property type="entry name" value="Protein kinase-like (PK-like)"/>
    <property type="match status" value="1"/>
</dbReference>
<name>M2Y4Z2_GALSU</name>
<dbReference type="KEGG" id="gsl:Gasu_16880"/>
<gene>
    <name evidence="13" type="ORF">Gasu_16880</name>
</gene>
<reference evidence="14" key="1">
    <citation type="journal article" date="2013" name="Science">
        <title>Gene transfer from bacteria and archaea facilitated evolution of an extremophilic eukaryote.</title>
        <authorList>
            <person name="Schonknecht G."/>
            <person name="Chen W.H."/>
            <person name="Ternes C.M."/>
            <person name="Barbier G.G."/>
            <person name="Shrestha R.P."/>
            <person name="Stanke M."/>
            <person name="Brautigam A."/>
            <person name="Baker B.J."/>
            <person name="Banfield J.F."/>
            <person name="Garavito R.M."/>
            <person name="Carr K."/>
            <person name="Wilkerson C."/>
            <person name="Rensing S.A."/>
            <person name="Gagneul D."/>
            <person name="Dickenson N.E."/>
            <person name="Oesterhelt C."/>
            <person name="Lercher M.J."/>
            <person name="Weber A.P."/>
        </authorList>
    </citation>
    <scope>NUCLEOTIDE SEQUENCE [LARGE SCALE GENOMIC DNA]</scope>
    <source>
        <strain evidence="14">074W</strain>
    </source>
</reference>
<keyword evidence="3 11" id="KW-0723">Serine/threonine-protein kinase</keyword>
<evidence type="ECO:0000256" key="9">
    <source>
        <dbReference type="ARBA" id="ARBA00048367"/>
    </source>
</evidence>
<dbReference type="InterPro" id="IPR011009">
    <property type="entry name" value="Kinase-like_dom_sf"/>
</dbReference>
<dbReference type="PROSITE" id="PS50011">
    <property type="entry name" value="PROTEIN_KINASE_DOM"/>
    <property type="match status" value="1"/>
</dbReference>
<dbReference type="InterPro" id="IPR000719">
    <property type="entry name" value="Prot_kinase_dom"/>
</dbReference>
<evidence type="ECO:0000256" key="7">
    <source>
        <dbReference type="ARBA" id="ARBA00022840"/>
    </source>
</evidence>
<dbReference type="InterPro" id="IPR050108">
    <property type="entry name" value="CDK"/>
</dbReference>
<dbReference type="Gene3D" id="1.10.510.10">
    <property type="entry name" value="Transferase(Phosphotransferase) domain 1"/>
    <property type="match status" value="1"/>
</dbReference>
<evidence type="ECO:0000313" key="13">
    <source>
        <dbReference type="EMBL" id="EME30919.1"/>
    </source>
</evidence>
<dbReference type="Gramene" id="EME30919">
    <property type="protein sequence ID" value="EME30919"/>
    <property type="gene ID" value="Gasu_16880"/>
</dbReference>
<dbReference type="SMART" id="SM00220">
    <property type="entry name" value="S_TKc"/>
    <property type="match status" value="1"/>
</dbReference>
<dbReference type="GO" id="GO:0005524">
    <property type="term" value="F:ATP binding"/>
    <property type="evidence" value="ECO:0007669"/>
    <property type="project" value="UniProtKB-UniRule"/>
</dbReference>
<comment type="catalytic activity">
    <reaction evidence="9">
        <text>L-seryl-[protein] + ATP = O-phospho-L-seryl-[protein] + ADP + H(+)</text>
        <dbReference type="Rhea" id="RHEA:17989"/>
        <dbReference type="Rhea" id="RHEA-COMP:9863"/>
        <dbReference type="Rhea" id="RHEA-COMP:11604"/>
        <dbReference type="ChEBI" id="CHEBI:15378"/>
        <dbReference type="ChEBI" id="CHEBI:29999"/>
        <dbReference type="ChEBI" id="CHEBI:30616"/>
        <dbReference type="ChEBI" id="CHEBI:83421"/>
        <dbReference type="ChEBI" id="CHEBI:456216"/>
        <dbReference type="EC" id="2.7.11.22"/>
    </reaction>
</comment>
<accession>M2Y4Z2</accession>
<evidence type="ECO:0000313" key="14">
    <source>
        <dbReference type="Proteomes" id="UP000030680"/>
    </source>
</evidence>
<evidence type="ECO:0000256" key="4">
    <source>
        <dbReference type="ARBA" id="ARBA00022679"/>
    </source>
</evidence>
<dbReference type="AlphaFoldDB" id="M2Y4Z2"/>
<evidence type="ECO:0000256" key="1">
    <source>
        <dbReference type="ARBA" id="ARBA00006485"/>
    </source>
</evidence>
<dbReference type="PANTHER" id="PTHR24056:SF107">
    <property type="entry name" value="CYCLIN-DEPENDENT KINASE 11A-RELATED"/>
    <property type="match status" value="1"/>
</dbReference>
<evidence type="ECO:0000259" key="12">
    <source>
        <dbReference type="PROSITE" id="PS50011"/>
    </source>
</evidence>
<dbReference type="GO" id="GO:0004693">
    <property type="term" value="F:cyclin-dependent protein serine/threonine kinase activity"/>
    <property type="evidence" value="ECO:0007669"/>
    <property type="project" value="UniProtKB-EC"/>
</dbReference>
<keyword evidence="14" id="KW-1185">Reference proteome</keyword>
<keyword evidence="7 10" id="KW-0067">ATP-binding</keyword>
<dbReference type="EMBL" id="KB454495">
    <property type="protein sequence ID" value="EME30919.1"/>
    <property type="molecule type" value="Genomic_DNA"/>
</dbReference>